<dbReference type="PANTHER" id="PTHR30266:SF2">
    <property type="entry name" value="LARGE-CONDUCTANCE MECHANOSENSITIVE CHANNEL"/>
    <property type="match status" value="1"/>
</dbReference>
<evidence type="ECO:0000256" key="8">
    <source>
        <dbReference type="ARBA" id="ARBA00023303"/>
    </source>
</evidence>
<evidence type="ECO:0000256" key="4">
    <source>
        <dbReference type="ARBA" id="ARBA00022692"/>
    </source>
</evidence>
<dbReference type="Gene3D" id="1.10.1200.120">
    <property type="entry name" value="Large-conductance mechanosensitive channel, MscL, domain 1"/>
    <property type="match status" value="1"/>
</dbReference>
<dbReference type="Pfam" id="PF01741">
    <property type="entry name" value="MscL"/>
    <property type="match status" value="1"/>
</dbReference>
<accession>A0AAU7JX40</accession>
<feature type="transmembrane region" description="Helical" evidence="9">
    <location>
        <begin position="60"/>
        <end position="81"/>
    </location>
</feature>
<dbReference type="RefSeq" id="WP_406832276.1">
    <property type="nucleotide sequence ID" value="NZ_CP157483.1"/>
</dbReference>
<dbReference type="PRINTS" id="PR01264">
    <property type="entry name" value="MECHCHANNEL"/>
</dbReference>
<dbReference type="EMBL" id="CP157483">
    <property type="protein sequence ID" value="XBO44793.1"/>
    <property type="molecule type" value="Genomic_DNA"/>
</dbReference>
<evidence type="ECO:0000256" key="5">
    <source>
        <dbReference type="ARBA" id="ARBA00022989"/>
    </source>
</evidence>
<dbReference type="GO" id="GO:0008381">
    <property type="term" value="F:mechanosensitive monoatomic ion channel activity"/>
    <property type="evidence" value="ECO:0007669"/>
    <property type="project" value="InterPro"/>
</dbReference>
<keyword evidence="2" id="KW-0813">Transport</keyword>
<dbReference type="GO" id="GO:0016020">
    <property type="term" value="C:membrane"/>
    <property type="evidence" value="ECO:0007669"/>
    <property type="project" value="UniProtKB-SubCell"/>
</dbReference>
<protein>
    <submittedName>
        <fullName evidence="10">Large conductance mechanosensitive channel protein MscL</fullName>
    </submittedName>
</protein>
<dbReference type="AlphaFoldDB" id="A0AAU7JX40"/>
<keyword evidence="6" id="KW-0406">Ion transport</keyword>
<comment type="subcellular location">
    <subcellularLocation>
        <location evidence="1">Membrane</location>
        <topology evidence="1">Multi-pass membrane protein</topology>
    </subcellularLocation>
</comment>
<name>A0AAU7JX40_9MICO</name>
<dbReference type="InterPro" id="IPR001185">
    <property type="entry name" value="MS_channel"/>
</dbReference>
<evidence type="ECO:0000256" key="3">
    <source>
        <dbReference type="ARBA" id="ARBA00022475"/>
    </source>
</evidence>
<organism evidence="10">
    <name type="scientific">Pedococcus sp. KACC 23699</name>
    <dbReference type="NCBI Taxonomy" id="3149228"/>
    <lineage>
        <taxon>Bacteria</taxon>
        <taxon>Bacillati</taxon>
        <taxon>Actinomycetota</taxon>
        <taxon>Actinomycetes</taxon>
        <taxon>Micrococcales</taxon>
        <taxon>Intrasporangiaceae</taxon>
        <taxon>Pedococcus</taxon>
    </lineage>
</organism>
<proteinExistence type="predicted"/>
<dbReference type="InterPro" id="IPR037673">
    <property type="entry name" value="MSC/AndL"/>
</dbReference>
<keyword evidence="3" id="KW-1003">Cell membrane</keyword>
<dbReference type="PANTHER" id="PTHR30266">
    <property type="entry name" value="MECHANOSENSITIVE CHANNEL MSCL"/>
    <property type="match status" value="1"/>
</dbReference>
<evidence type="ECO:0000256" key="6">
    <source>
        <dbReference type="ARBA" id="ARBA00023065"/>
    </source>
</evidence>
<dbReference type="SUPFAM" id="SSF81330">
    <property type="entry name" value="Gated mechanosensitive channel"/>
    <property type="match status" value="1"/>
</dbReference>
<dbReference type="NCBIfam" id="TIGR00220">
    <property type="entry name" value="mscL"/>
    <property type="match status" value="1"/>
</dbReference>
<evidence type="ECO:0000256" key="2">
    <source>
        <dbReference type="ARBA" id="ARBA00022448"/>
    </source>
</evidence>
<feature type="transmembrane region" description="Helical" evidence="9">
    <location>
        <begin position="12"/>
        <end position="40"/>
    </location>
</feature>
<keyword evidence="7 9" id="KW-0472">Membrane</keyword>
<reference evidence="10" key="1">
    <citation type="submission" date="2024-05" db="EMBL/GenBank/DDBJ databases">
        <authorList>
            <person name="Kim S."/>
            <person name="Heo J."/>
            <person name="Choi H."/>
            <person name="Choi Y."/>
            <person name="Kwon S.-W."/>
            <person name="Kim Y."/>
        </authorList>
    </citation>
    <scope>NUCLEOTIDE SEQUENCE</scope>
    <source>
        <strain evidence="10">KACC 23699</strain>
    </source>
</reference>
<gene>
    <name evidence="10" type="primary">mscL</name>
    <name evidence="10" type="ORF">ABEG17_05475</name>
</gene>
<dbReference type="InterPro" id="IPR036019">
    <property type="entry name" value="MscL_channel"/>
</dbReference>
<sequence length="120" mass="13058">MKGFKDFIMRGNLIELAVAFVIGLAFAAVVKAFTDMFVAILGKLGGSPNFDTYHPGDVPVGAFLTALVAFLITAAVIYFFVVKPYEAVKSRYAKADEVDAAPDESVILLREIRDSLNRPI</sequence>
<evidence type="ECO:0000256" key="7">
    <source>
        <dbReference type="ARBA" id="ARBA00023136"/>
    </source>
</evidence>
<keyword evidence="8" id="KW-0407">Ion channel</keyword>
<evidence type="ECO:0000256" key="9">
    <source>
        <dbReference type="SAM" id="Phobius"/>
    </source>
</evidence>
<keyword evidence="5 9" id="KW-1133">Transmembrane helix</keyword>
<evidence type="ECO:0000256" key="1">
    <source>
        <dbReference type="ARBA" id="ARBA00004141"/>
    </source>
</evidence>
<keyword evidence="4 9" id="KW-0812">Transmembrane</keyword>
<evidence type="ECO:0000313" key="10">
    <source>
        <dbReference type="EMBL" id="XBO44793.1"/>
    </source>
</evidence>